<dbReference type="Proteomes" id="UP000185736">
    <property type="component" value="Unassembled WGS sequence"/>
</dbReference>
<name>A0A1Q8I372_9ACTO</name>
<comment type="caution">
    <text evidence="1">The sequence shown here is derived from an EMBL/GenBank/DDBJ whole genome shotgun (WGS) entry which is preliminary data.</text>
</comment>
<dbReference type="RefSeq" id="WP_075248414.1">
    <property type="nucleotide sequence ID" value="NZ_MSGO01000008.1"/>
</dbReference>
<gene>
    <name evidence="1" type="ORF">BKH32_02110</name>
</gene>
<dbReference type="AlphaFoldDB" id="A0A1Q8I372"/>
<protein>
    <submittedName>
        <fullName evidence="1">Uncharacterized protein</fullName>
    </submittedName>
</protein>
<reference evidence="1 2" key="1">
    <citation type="submission" date="2016-12" db="EMBL/GenBank/DDBJ databases">
        <title>Genomic comparison of strains in the 'Actinomyces naeslundii' group.</title>
        <authorList>
            <person name="Mughal S.R."/>
            <person name="Do T."/>
            <person name="Gilbert S.C."/>
            <person name="Witherden E.A."/>
            <person name="Didelot X."/>
            <person name="Beighton D."/>
        </authorList>
    </citation>
    <scope>NUCLEOTIDE SEQUENCE [LARGE SCALE GENOMIC DNA]</scope>
    <source>
        <strain evidence="1 2">S64C</strain>
    </source>
</reference>
<dbReference type="EMBL" id="MSGO01000008">
    <property type="protein sequence ID" value="OLL15555.1"/>
    <property type="molecule type" value="Genomic_DNA"/>
</dbReference>
<evidence type="ECO:0000313" key="1">
    <source>
        <dbReference type="EMBL" id="OLL15555.1"/>
    </source>
</evidence>
<sequence length="62" mass="7039">MESQAAPRDAVEYCPVVAFVSTGDPLFALGYSRSIYEQLVAPRKRMIDDVFLRRRLTSPPNH</sequence>
<organism evidence="1 2">
    <name type="scientific">Actinomyces oris</name>
    <dbReference type="NCBI Taxonomy" id="544580"/>
    <lineage>
        <taxon>Bacteria</taxon>
        <taxon>Bacillati</taxon>
        <taxon>Actinomycetota</taxon>
        <taxon>Actinomycetes</taxon>
        <taxon>Actinomycetales</taxon>
        <taxon>Actinomycetaceae</taxon>
        <taxon>Actinomyces</taxon>
    </lineage>
</organism>
<evidence type="ECO:0000313" key="2">
    <source>
        <dbReference type="Proteomes" id="UP000185736"/>
    </source>
</evidence>
<proteinExistence type="predicted"/>
<accession>A0A1Q8I372</accession>